<evidence type="ECO:0000256" key="14">
    <source>
        <dbReference type="SAM" id="MobiDB-lite"/>
    </source>
</evidence>
<keyword evidence="6" id="KW-0328">Glycosyltransferase</keyword>
<evidence type="ECO:0000256" key="10">
    <source>
        <dbReference type="ARBA" id="ARBA00023950"/>
    </source>
</evidence>
<evidence type="ECO:0000256" key="12">
    <source>
        <dbReference type="ARBA" id="ARBA00031036"/>
    </source>
</evidence>
<dbReference type="InterPro" id="IPR000845">
    <property type="entry name" value="Nucleoside_phosphorylase_d"/>
</dbReference>
<evidence type="ECO:0000256" key="11">
    <source>
        <dbReference type="ARBA" id="ARBA00023970"/>
    </source>
</evidence>
<evidence type="ECO:0000256" key="2">
    <source>
        <dbReference type="ARBA" id="ARBA00006751"/>
    </source>
</evidence>
<gene>
    <name evidence="16" type="ORF">AFUS01_LOCUS44176</name>
</gene>
<name>A0A8J2PZV2_9HEXA</name>
<evidence type="ECO:0000256" key="6">
    <source>
        <dbReference type="ARBA" id="ARBA00022676"/>
    </source>
</evidence>
<dbReference type="OrthoDB" id="10261782at2759"/>
<feature type="compositionally biased region" description="Basic and acidic residues" evidence="14">
    <location>
        <begin position="43"/>
        <end position="61"/>
    </location>
</feature>
<comment type="catalytic activity">
    <reaction evidence="9">
        <text>2'-deoxyguanosine + phosphate = 2-deoxy-alpha-D-ribose 1-phosphate + guanine</text>
        <dbReference type="Rhea" id="RHEA:27738"/>
        <dbReference type="ChEBI" id="CHEBI:16235"/>
        <dbReference type="ChEBI" id="CHEBI:17172"/>
        <dbReference type="ChEBI" id="CHEBI:43474"/>
        <dbReference type="ChEBI" id="CHEBI:57259"/>
        <dbReference type="EC" id="2.4.2.1"/>
    </reaction>
</comment>
<comment type="similarity">
    <text evidence="2">Belongs to the PNP/MTAP phosphorylase family.</text>
</comment>
<dbReference type="EC" id="2.4.2.1" evidence="4"/>
<evidence type="ECO:0000313" key="16">
    <source>
        <dbReference type="EMBL" id="CAG7834702.1"/>
    </source>
</evidence>
<comment type="catalytic activity">
    <reaction evidence="8">
        <text>inosine + phosphate = alpha-D-ribose 1-phosphate + hypoxanthine</text>
        <dbReference type="Rhea" id="RHEA:27646"/>
        <dbReference type="ChEBI" id="CHEBI:17368"/>
        <dbReference type="ChEBI" id="CHEBI:17596"/>
        <dbReference type="ChEBI" id="CHEBI:43474"/>
        <dbReference type="ChEBI" id="CHEBI:57720"/>
        <dbReference type="EC" id="2.4.2.1"/>
    </reaction>
</comment>
<dbReference type="InterPro" id="IPR018099">
    <property type="entry name" value="Purine_phosphorylase-2_CS"/>
</dbReference>
<comment type="pathway">
    <text evidence="1">Purine metabolism; purine nucleoside salvage.</text>
</comment>
<feature type="domain" description="Nucleoside phosphorylase" evidence="15">
    <location>
        <begin position="117"/>
        <end position="369"/>
    </location>
</feature>
<dbReference type="Proteomes" id="UP000708208">
    <property type="component" value="Unassembled WGS sequence"/>
</dbReference>
<comment type="caution">
    <text evidence="16">The sequence shown here is derived from an EMBL/GenBank/DDBJ whole genome shotgun (WGS) entry which is preliminary data.</text>
</comment>
<dbReference type="Pfam" id="PF01048">
    <property type="entry name" value="PNP_UDP_1"/>
    <property type="match status" value="1"/>
</dbReference>
<evidence type="ECO:0000259" key="15">
    <source>
        <dbReference type="Pfam" id="PF01048"/>
    </source>
</evidence>
<dbReference type="PANTHER" id="PTHR11904:SF9">
    <property type="entry name" value="PURINE NUCLEOSIDE PHOSPHORYLASE-RELATED"/>
    <property type="match status" value="1"/>
</dbReference>
<evidence type="ECO:0000256" key="1">
    <source>
        <dbReference type="ARBA" id="ARBA00005058"/>
    </source>
</evidence>
<reference evidence="16" key="1">
    <citation type="submission" date="2021-06" db="EMBL/GenBank/DDBJ databases">
        <authorList>
            <person name="Hodson N. C."/>
            <person name="Mongue J. A."/>
            <person name="Jaron S. K."/>
        </authorList>
    </citation>
    <scope>NUCLEOTIDE SEQUENCE</scope>
</reference>
<accession>A0A8J2PZV2</accession>
<dbReference type="GO" id="GO:0004731">
    <property type="term" value="F:purine-nucleoside phosphorylase activity"/>
    <property type="evidence" value="ECO:0007669"/>
    <property type="project" value="UniProtKB-EC"/>
</dbReference>
<dbReference type="AlphaFoldDB" id="A0A8J2PZV2"/>
<dbReference type="GO" id="GO:0005737">
    <property type="term" value="C:cytoplasm"/>
    <property type="evidence" value="ECO:0007669"/>
    <property type="project" value="TreeGrafter"/>
</dbReference>
<evidence type="ECO:0000256" key="9">
    <source>
        <dbReference type="ARBA" id="ARBA00023929"/>
    </source>
</evidence>
<evidence type="ECO:0000256" key="4">
    <source>
        <dbReference type="ARBA" id="ARBA00011886"/>
    </source>
</evidence>
<comment type="catalytic activity">
    <reaction evidence="11">
        <text>guanosine + phosphate = alpha-D-ribose 1-phosphate + guanine</text>
        <dbReference type="Rhea" id="RHEA:13233"/>
        <dbReference type="ChEBI" id="CHEBI:16235"/>
        <dbReference type="ChEBI" id="CHEBI:16750"/>
        <dbReference type="ChEBI" id="CHEBI:43474"/>
        <dbReference type="ChEBI" id="CHEBI:57720"/>
        <dbReference type="EC" id="2.4.2.1"/>
    </reaction>
</comment>
<comment type="subunit">
    <text evidence="3">Homotrimer.</text>
</comment>
<dbReference type="NCBIfam" id="TIGR01697">
    <property type="entry name" value="PNPH-PUNA-XAPA"/>
    <property type="match status" value="1"/>
</dbReference>
<feature type="compositionally biased region" description="Polar residues" evidence="14">
    <location>
        <begin position="71"/>
        <end position="82"/>
    </location>
</feature>
<comment type="catalytic activity">
    <reaction evidence="10">
        <text>2'-deoxyinosine + phosphate = 2-deoxy-alpha-D-ribose 1-phosphate + hypoxanthine</text>
        <dbReference type="Rhea" id="RHEA:27750"/>
        <dbReference type="ChEBI" id="CHEBI:17368"/>
        <dbReference type="ChEBI" id="CHEBI:28997"/>
        <dbReference type="ChEBI" id="CHEBI:43474"/>
        <dbReference type="ChEBI" id="CHEBI:57259"/>
        <dbReference type="EC" id="2.4.2.1"/>
    </reaction>
</comment>
<dbReference type="PROSITE" id="PS01240">
    <property type="entry name" value="PNP_MTAP_2"/>
    <property type="match status" value="1"/>
</dbReference>
<dbReference type="PANTHER" id="PTHR11904">
    <property type="entry name" value="METHYLTHIOADENOSINE/PURINE NUCLEOSIDE PHOSPHORYLASE"/>
    <property type="match status" value="1"/>
</dbReference>
<dbReference type="EMBL" id="CAJVCH010570340">
    <property type="protein sequence ID" value="CAG7834702.1"/>
    <property type="molecule type" value="Genomic_DNA"/>
</dbReference>
<proteinExistence type="inferred from homology"/>
<evidence type="ECO:0000313" key="17">
    <source>
        <dbReference type="Proteomes" id="UP000708208"/>
    </source>
</evidence>
<organism evidence="16 17">
    <name type="scientific">Allacma fusca</name>
    <dbReference type="NCBI Taxonomy" id="39272"/>
    <lineage>
        <taxon>Eukaryota</taxon>
        <taxon>Metazoa</taxon>
        <taxon>Ecdysozoa</taxon>
        <taxon>Arthropoda</taxon>
        <taxon>Hexapoda</taxon>
        <taxon>Collembola</taxon>
        <taxon>Symphypleona</taxon>
        <taxon>Sminthuridae</taxon>
        <taxon>Allacma</taxon>
    </lineage>
</organism>
<feature type="region of interest" description="Disordered" evidence="14">
    <location>
        <begin position="24"/>
        <end position="83"/>
    </location>
</feature>
<dbReference type="InterPro" id="IPR011268">
    <property type="entry name" value="Purine_phosphorylase"/>
</dbReference>
<keyword evidence="17" id="KW-1185">Reference proteome</keyword>
<dbReference type="CDD" id="cd09009">
    <property type="entry name" value="PNP-EcPNPII_like"/>
    <property type="match status" value="1"/>
</dbReference>
<evidence type="ECO:0000256" key="5">
    <source>
        <dbReference type="ARBA" id="ARBA00013834"/>
    </source>
</evidence>
<evidence type="ECO:0000256" key="3">
    <source>
        <dbReference type="ARBA" id="ARBA00011233"/>
    </source>
</evidence>
<protein>
    <recommendedName>
        <fullName evidence="5">Purine nucleoside phosphorylase</fullName>
        <ecNumber evidence="4">2.4.2.1</ecNumber>
    </recommendedName>
    <alternativeName>
        <fullName evidence="13">Inosine phosphorylase</fullName>
    </alternativeName>
    <alternativeName>
        <fullName evidence="12">Inosine-guanosine phosphorylase</fullName>
    </alternativeName>
</protein>
<evidence type="ECO:0000256" key="13">
    <source>
        <dbReference type="ARBA" id="ARBA00033072"/>
    </source>
</evidence>
<dbReference type="NCBIfam" id="NF006054">
    <property type="entry name" value="PRK08202.1"/>
    <property type="match status" value="1"/>
</dbReference>
<keyword evidence="7" id="KW-0808">Transferase</keyword>
<evidence type="ECO:0000256" key="7">
    <source>
        <dbReference type="ARBA" id="ARBA00022679"/>
    </source>
</evidence>
<dbReference type="NCBIfam" id="TIGR01700">
    <property type="entry name" value="PNPH"/>
    <property type="match status" value="1"/>
</dbReference>
<sequence length="387" mass="42796">MILQPIISKMSSLKLAHGGMSMAEAAETHTDLKSSVRHGKSHHGNESHQGRHRHESNGKEKGSRHHHENKSGQSTRSETVTNGVPLAQFGNEINPYTYEVLTESARFILDRIDIRPKVAIICGSGLGSLAHGMENIVEFPYGEIPHFPVSTVAGHAGKLVVGHLAGTPIVCMQGRFHFYEGYPLWKCAMPVRVLKLMGVEILIVTNAAGGLNSEYKVGDVMLIKDHINFPGFSGLHPLVGPNDERFGPRFPPMNTAYDKQLRIIGKQVASELGMSDFVREGVYTMLGGPNFETAAELRLLRILGVDAVGMSTVPEVITARHCGMRVFAFSLITNEAITEDDVEEEASHEEVVETGQKRQEDLKRFMTYLVPCIQREIIPRQQRNVSE</sequence>
<dbReference type="GO" id="GO:0009116">
    <property type="term" value="P:nucleoside metabolic process"/>
    <property type="evidence" value="ECO:0007669"/>
    <property type="project" value="InterPro"/>
</dbReference>
<dbReference type="FunFam" id="3.40.50.1580:FF:000004">
    <property type="entry name" value="Purine nucleoside phosphorylase"/>
    <property type="match status" value="1"/>
</dbReference>
<dbReference type="InterPro" id="IPR011270">
    <property type="entry name" value="Pur_Nuc_Pase_Ino/Guo-sp"/>
</dbReference>
<evidence type="ECO:0000256" key="8">
    <source>
        <dbReference type="ARBA" id="ARBA00023918"/>
    </source>
</evidence>